<dbReference type="KEGG" id="vg:55013170"/>
<protein>
    <submittedName>
        <fullName evidence="1">Uncharacterized protein</fullName>
    </submittedName>
</protein>
<accession>A0A4D6DYX8</accession>
<name>A0A4D6DYX8_9CAUD</name>
<dbReference type="EMBL" id="MK651787">
    <property type="protein sequence ID" value="QBZ71597.1"/>
    <property type="molecule type" value="Genomic_DNA"/>
</dbReference>
<proteinExistence type="predicted"/>
<reference evidence="2" key="1">
    <citation type="submission" date="2019-03" db="EMBL/GenBank/DDBJ databases">
        <authorList>
            <person name="Olsen N.S."/>
            <person name="Kot W."/>
            <person name="Hansen L.H."/>
        </authorList>
    </citation>
    <scope>NUCLEOTIDE SEQUENCE [LARGE SCALE GENOMIC DNA]</scope>
</reference>
<organism evidence="1 2">
    <name type="scientific">Escherichia phage Sortsne</name>
    <dbReference type="NCBI Taxonomy" id="2562456"/>
    <lineage>
        <taxon>Viruses</taxon>
        <taxon>Duplodnaviria</taxon>
        <taxon>Heunggongvirae</taxon>
        <taxon>Uroviricota</taxon>
        <taxon>Caudoviricetes</taxon>
        <taxon>Sortsnevirus</taxon>
        <taxon>Sortsnevirus sortsne</taxon>
    </lineage>
</organism>
<evidence type="ECO:0000313" key="2">
    <source>
        <dbReference type="Proteomes" id="UP000297046"/>
    </source>
</evidence>
<dbReference type="RefSeq" id="YP_009821685.1">
    <property type="nucleotide sequence ID" value="NC_048178.1"/>
</dbReference>
<sequence length="48" mass="5149">MCLSRDLFIYIAGAVVVSLEREAPVSVTLVHLGKVLRPGVSLERGIAL</sequence>
<dbReference type="GeneID" id="55013170"/>
<dbReference type="Proteomes" id="UP000297046">
    <property type="component" value="Segment"/>
</dbReference>
<evidence type="ECO:0000313" key="1">
    <source>
        <dbReference type="EMBL" id="QBZ71597.1"/>
    </source>
</evidence>
<keyword evidence="2" id="KW-1185">Reference proteome</keyword>